<dbReference type="OrthoDB" id="5872237at2759"/>
<comment type="caution">
    <text evidence="2">The sequence shown here is derived from an EMBL/GenBank/DDBJ whole genome shotgun (WGS) entry which is preliminary data.</text>
</comment>
<dbReference type="Proteomes" id="UP000298663">
    <property type="component" value="Unassembled WGS sequence"/>
</dbReference>
<sequence length="222" mass="25029">MTWMESLLTITSPSITLADPMSQLEKPLSIPKARLMSSILLSSDYPAPESTKDPSMRLEELMTWMESLLTIMSPSITLADLMSQLEKPLKKPKLRLMSSILLQEFMAVQKSPAHLDYPSSGVYEGPINETGRAHDWMESLLTITSPSDEPTDKITEQPIEKEERERGPGLGSRFTGLFKKSPAYLTIPAPESTKDPSMRLEELMTWMESLLTITLRLSLWQI</sequence>
<reference evidence="2 3" key="1">
    <citation type="journal article" date="2015" name="Genome Biol.">
        <title>Comparative genomics of Steinernema reveals deeply conserved gene regulatory networks.</title>
        <authorList>
            <person name="Dillman A.R."/>
            <person name="Macchietto M."/>
            <person name="Porter C.F."/>
            <person name="Rogers A."/>
            <person name="Williams B."/>
            <person name="Antoshechkin I."/>
            <person name="Lee M.M."/>
            <person name="Goodwin Z."/>
            <person name="Lu X."/>
            <person name="Lewis E.E."/>
            <person name="Goodrich-Blair H."/>
            <person name="Stock S.P."/>
            <person name="Adams B.J."/>
            <person name="Sternberg P.W."/>
            <person name="Mortazavi A."/>
        </authorList>
    </citation>
    <scope>NUCLEOTIDE SEQUENCE [LARGE SCALE GENOMIC DNA]</scope>
    <source>
        <strain evidence="2 3">ALL</strain>
    </source>
</reference>
<feature type="compositionally biased region" description="Basic and acidic residues" evidence="1">
    <location>
        <begin position="150"/>
        <end position="167"/>
    </location>
</feature>
<organism evidence="2 3">
    <name type="scientific">Steinernema carpocapsae</name>
    <name type="common">Entomopathogenic nematode</name>
    <dbReference type="NCBI Taxonomy" id="34508"/>
    <lineage>
        <taxon>Eukaryota</taxon>
        <taxon>Metazoa</taxon>
        <taxon>Ecdysozoa</taxon>
        <taxon>Nematoda</taxon>
        <taxon>Chromadorea</taxon>
        <taxon>Rhabditida</taxon>
        <taxon>Tylenchina</taxon>
        <taxon>Panagrolaimomorpha</taxon>
        <taxon>Strongyloidoidea</taxon>
        <taxon>Steinernematidae</taxon>
        <taxon>Steinernema</taxon>
    </lineage>
</organism>
<keyword evidence="3" id="KW-1185">Reference proteome</keyword>
<dbReference type="EMBL" id="AZBU02000012">
    <property type="protein sequence ID" value="TKR59767.1"/>
    <property type="molecule type" value="Genomic_DNA"/>
</dbReference>
<dbReference type="AlphaFoldDB" id="A0A4U5LUI0"/>
<name>A0A4U5LUI0_STECR</name>
<protein>
    <submittedName>
        <fullName evidence="2">Uncharacterized protein</fullName>
    </submittedName>
</protein>
<evidence type="ECO:0000256" key="1">
    <source>
        <dbReference type="SAM" id="MobiDB-lite"/>
    </source>
</evidence>
<proteinExistence type="predicted"/>
<reference evidence="2 3" key="2">
    <citation type="journal article" date="2019" name="G3 (Bethesda)">
        <title>Hybrid Assembly of the Genome of the Entomopathogenic Nematode Steinernema carpocapsae Identifies the X-Chromosome.</title>
        <authorList>
            <person name="Serra L."/>
            <person name="Macchietto M."/>
            <person name="Macias-Munoz A."/>
            <person name="McGill C.J."/>
            <person name="Rodriguez I.M."/>
            <person name="Rodriguez B."/>
            <person name="Murad R."/>
            <person name="Mortazavi A."/>
        </authorList>
    </citation>
    <scope>NUCLEOTIDE SEQUENCE [LARGE SCALE GENOMIC DNA]</scope>
    <source>
        <strain evidence="2 3">ALL</strain>
    </source>
</reference>
<accession>A0A4U5LUI0</accession>
<evidence type="ECO:0000313" key="2">
    <source>
        <dbReference type="EMBL" id="TKR59767.1"/>
    </source>
</evidence>
<evidence type="ECO:0000313" key="3">
    <source>
        <dbReference type="Proteomes" id="UP000298663"/>
    </source>
</evidence>
<feature type="region of interest" description="Disordered" evidence="1">
    <location>
        <begin position="144"/>
        <end position="173"/>
    </location>
</feature>
<gene>
    <name evidence="2" type="ORF">L596_029394</name>
</gene>